<name>A0A2M4D5N3_ANODA</name>
<dbReference type="EMBL" id="GGFL01008704">
    <property type="protein sequence ID" value="MBW72882.1"/>
    <property type="molecule type" value="Transcribed_RNA"/>
</dbReference>
<dbReference type="AlphaFoldDB" id="A0A2M4D5N3"/>
<sequence length="71" mass="7972">MFSSLCNGVPTLTPPTVAVALLLLISLWSWSLYTEEDFRFRRVASKLRQAKRHVMMAAKQPAIDPASTSHQ</sequence>
<protein>
    <submittedName>
        <fullName evidence="2">Putative secreted protein</fullName>
    </submittedName>
</protein>
<keyword evidence="1" id="KW-0812">Transmembrane</keyword>
<accession>A0A2M4D5N3</accession>
<proteinExistence type="predicted"/>
<keyword evidence="1" id="KW-1133">Transmembrane helix</keyword>
<reference evidence="2" key="1">
    <citation type="submission" date="2018-01" db="EMBL/GenBank/DDBJ databases">
        <title>An insight into the sialome of Amazonian anophelines.</title>
        <authorList>
            <person name="Ribeiro J.M."/>
            <person name="Scarpassa V."/>
            <person name="Calvo E."/>
        </authorList>
    </citation>
    <scope>NUCLEOTIDE SEQUENCE</scope>
</reference>
<evidence type="ECO:0000313" key="2">
    <source>
        <dbReference type="EMBL" id="MBW72882.1"/>
    </source>
</evidence>
<organism evidence="2">
    <name type="scientific">Anopheles darlingi</name>
    <name type="common">Mosquito</name>
    <dbReference type="NCBI Taxonomy" id="43151"/>
    <lineage>
        <taxon>Eukaryota</taxon>
        <taxon>Metazoa</taxon>
        <taxon>Ecdysozoa</taxon>
        <taxon>Arthropoda</taxon>
        <taxon>Hexapoda</taxon>
        <taxon>Insecta</taxon>
        <taxon>Pterygota</taxon>
        <taxon>Neoptera</taxon>
        <taxon>Endopterygota</taxon>
        <taxon>Diptera</taxon>
        <taxon>Nematocera</taxon>
        <taxon>Culicoidea</taxon>
        <taxon>Culicidae</taxon>
        <taxon>Anophelinae</taxon>
        <taxon>Anopheles</taxon>
    </lineage>
</organism>
<evidence type="ECO:0000256" key="1">
    <source>
        <dbReference type="SAM" id="Phobius"/>
    </source>
</evidence>
<keyword evidence="1" id="KW-0472">Membrane</keyword>
<feature type="transmembrane region" description="Helical" evidence="1">
    <location>
        <begin position="12"/>
        <end position="33"/>
    </location>
</feature>